<protein>
    <recommendedName>
        <fullName evidence="3">DNA polymerase III subunit alpha</fullName>
        <ecNumber evidence="2">2.7.7.7</ecNumber>
    </recommendedName>
</protein>
<dbReference type="GO" id="GO:0006260">
    <property type="term" value="P:DNA replication"/>
    <property type="evidence" value="ECO:0007669"/>
    <property type="project" value="UniProtKB-KW"/>
</dbReference>
<evidence type="ECO:0000256" key="5">
    <source>
        <dbReference type="ARBA" id="ARBA00022695"/>
    </source>
</evidence>
<reference evidence="10 11" key="1">
    <citation type="submission" date="2017-09" db="EMBL/GenBank/DDBJ databases">
        <title>Depth-based differentiation of microbial function through sediment-hosted aquifers and enrichment of novel symbionts in the deep terrestrial subsurface.</title>
        <authorList>
            <person name="Probst A.J."/>
            <person name="Ladd B."/>
            <person name="Jarett J.K."/>
            <person name="Geller-Mcgrath D.E."/>
            <person name="Sieber C.M."/>
            <person name="Emerson J.B."/>
            <person name="Anantharaman K."/>
            <person name="Thomas B.C."/>
            <person name="Malmstrom R."/>
            <person name="Stieglmeier M."/>
            <person name="Klingl A."/>
            <person name="Woyke T."/>
            <person name="Ryan C.M."/>
            <person name="Banfield J.F."/>
        </authorList>
    </citation>
    <scope>NUCLEOTIDE SEQUENCE [LARGE SCALE GENOMIC DNA]</scope>
    <source>
        <strain evidence="10">CG11_big_fil_rev_8_21_14_0_20_45_26</strain>
    </source>
</reference>
<evidence type="ECO:0000256" key="3">
    <source>
        <dbReference type="ARBA" id="ARBA00019114"/>
    </source>
</evidence>
<dbReference type="Proteomes" id="UP000230859">
    <property type="component" value="Unassembled WGS sequence"/>
</dbReference>
<keyword evidence="6" id="KW-0235">DNA replication</keyword>
<evidence type="ECO:0000256" key="8">
    <source>
        <dbReference type="ARBA" id="ARBA00049244"/>
    </source>
</evidence>
<dbReference type="Pfam" id="PF07733">
    <property type="entry name" value="DNA_pol3_alpha"/>
    <property type="match status" value="1"/>
</dbReference>
<dbReference type="Pfam" id="PF02811">
    <property type="entry name" value="PHP"/>
    <property type="match status" value="1"/>
</dbReference>
<sequence>MENHTDFVHLHCYTQYSLLESTSKVKELTKRAAELKFPALAMTDQGNLFGAIWFYDYAMKNGIKPIIGLDAYVAPKSRFDRTAHGVKDASFRLTLLAKNEAGYRNLMKLSSASYLEGFYYKPRIDKELLKKHSEGLVALSGPLKGEVPYYVWNEQLEESKRALRDYLDIFGKKDFYLEVMDHGLDQQRRVTQVFREFGKEFDLKLVATNDCRYIHQTDAPFHDALICIGTGSTLSEEDRVRFHGDQYYLKSAEEMQKLFKDLPDALKTTLEIAEKCNLELDFSKTHLPVFKPPKGKTQQSYIKELCFKLLREQLGTAIPSAYEERLTFELNLIEKMGFTSYFLIVWDFIRFAKEANIPVGPGRGSAAGALVAYALGITDLDPIAHGLIFERFLNPDRISMPDIDIDFCYERRGEVIEYVRQKYGNESVAQIITFGTMAARAAIRDVGRVMSISYQEVDRLAKLIPMELDVTIDKALKVEPKLKDAAKKDETIGRLIETSKALEGLSRHASTHAAGVVISDGPLSDYCPLFKADNEITTQFDMKAVEKIGLLKMDFLGLRTLTVVDRACQLVAEKQKKKIDIHALPLDDQKTYDILGRGEAIGVFQLESSGMRDLLRKMKPSRFGDIVALLALYRPGPLGSGMVDDFIKRMHNPKLIQYDHPALESILKETYGIILYQEQVMQIVSALAGFSLAKADSLRRAMGKKIPEIMEREKQSFIKGATDRGVQPHIAEKIWNLIEYFSGYGFNKSHSTAYAYISYQTAYLKANYPVEFMTALLTSEKDNTDKIVRYIDESKRLGIVVEPPSVNASFAEFTAEGNTISFGLSAVKNVGTSAVESIIATRKADGTFKSPFDFVERVDLRLCNRKVLESLIKCGAFDIFELRRASMFEVVDQLLEHGARVQKDRAKGQLSLLDHLGADDLTKTGLAFPDTEEWPENQLLAYEREMLGFYVSTHPLARYEKLLGTYGTTAAASMHEISDQSYASIGGIINSIKEIITKKGDKMGFVALEDLTGNCEVVVFPDLYKTASGLLVKDKLVFINGRVNSREDTAKMIAEEIIPLEEVREKKTKCISIDLLTAGLDMALLNQLRDVLQQHRGQVPVYLSFRDTSGRSTVLDSGESYKVDTSDQLFEELERLLGQNMVKIRC</sequence>
<dbReference type="AlphaFoldDB" id="A0A2H0LQS7"/>
<evidence type="ECO:0000313" key="11">
    <source>
        <dbReference type="Proteomes" id="UP000230859"/>
    </source>
</evidence>
<keyword evidence="5" id="KW-0548">Nucleotidyltransferase</keyword>
<organism evidence="10 11">
    <name type="scientific">Candidatus Abzuiibacterium crystallinum</name>
    <dbReference type="NCBI Taxonomy" id="1974748"/>
    <lineage>
        <taxon>Bacteria</taxon>
        <taxon>Pseudomonadati</taxon>
        <taxon>Candidatus Omnitrophota</taxon>
        <taxon>Candidatus Abzuiibacterium</taxon>
    </lineage>
</organism>
<dbReference type="InterPro" id="IPR011708">
    <property type="entry name" value="DNA_pol3_alpha_NTPase_dom"/>
</dbReference>
<dbReference type="Pfam" id="PF20914">
    <property type="entry name" value="DNA_pol_IIIA_C"/>
    <property type="match status" value="1"/>
</dbReference>
<dbReference type="PANTHER" id="PTHR32294:SF0">
    <property type="entry name" value="DNA POLYMERASE III SUBUNIT ALPHA"/>
    <property type="match status" value="1"/>
</dbReference>
<dbReference type="CDD" id="cd12113">
    <property type="entry name" value="PHP_PolIIIA_DnaE3"/>
    <property type="match status" value="1"/>
</dbReference>
<dbReference type="InterPro" id="IPR003141">
    <property type="entry name" value="Pol/His_phosphatase_N"/>
</dbReference>
<comment type="subcellular location">
    <subcellularLocation>
        <location evidence="1">Cytoplasm</location>
    </subcellularLocation>
</comment>
<dbReference type="InterPro" id="IPR041931">
    <property type="entry name" value="DNA_pol3_alpha_thumb_dom"/>
</dbReference>
<accession>A0A2H0LQS7</accession>
<dbReference type="GO" id="GO:0003676">
    <property type="term" value="F:nucleic acid binding"/>
    <property type="evidence" value="ECO:0007669"/>
    <property type="project" value="InterPro"/>
</dbReference>
<dbReference type="EC" id="2.7.7.7" evidence="2"/>
<dbReference type="GO" id="GO:0005737">
    <property type="term" value="C:cytoplasm"/>
    <property type="evidence" value="ECO:0007669"/>
    <property type="project" value="UniProtKB-SubCell"/>
</dbReference>
<evidence type="ECO:0000256" key="7">
    <source>
        <dbReference type="ARBA" id="ARBA00022932"/>
    </source>
</evidence>
<keyword evidence="7" id="KW-0239">DNA-directed DNA polymerase</keyword>
<evidence type="ECO:0000256" key="4">
    <source>
        <dbReference type="ARBA" id="ARBA00022679"/>
    </source>
</evidence>
<dbReference type="PANTHER" id="PTHR32294">
    <property type="entry name" value="DNA POLYMERASE III SUBUNIT ALPHA"/>
    <property type="match status" value="1"/>
</dbReference>
<evidence type="ECO:0000256" key="1">
    <source>
        <dbReference type="ARBA" id="ARBA00004496"/>
    </source>
</evidence>
<dbReference type="InterPro" id="IPR004013">
    <property type="entry name" value="PHP_dom"/>
</dbReference>
<dbReference type="NCBIfam" id="NF005298">
    <property type="entry name" value="PRK06826.1"/>
    <property type="match status" value="1"/>
</dbReference>
<dbReference type="GO" id="GO:0008408">
    <property type="term" value="F:3'-5' exonuclease activity"/>
    <property type="evidence" value="ECO:0007669"/>
    <property type="project" value="InterPro"/>
</dbReference>
<dbReference type="EMBL" id="PCVY01000053">
    <property type="protein sequence ID" value="PIQ86034.1"/>
    <property type="molecule type" value="Genomic_DNA"/>
</dbReference>
<dbReference type="Pfam" id="PF14579">
    <property type="entry name" value="HHH_6"/>
    <property type="match status" value="1"/>
</dbReference>
<dbReference type="InterPro" id="IPR029460">
    <property type="entry name" value="DNAPol_HHH"/>
</dbReference>
<dbReference type="InterPro" id="IPR016195">
    <property type="entry name" value="Pol/histidinol_Pase-like"/>
</dbReference>
<dbReference type="Gene3D" id="1.10.150.870">
    <property type="match status" value="1"/>
</dbReference>
<dbReference type="Pfam" id="PF01336">
    <property type="entry name" value="tRNA_anti-codon"/>
    <property type="match status" value="1"/>
</dbReference>
<dbReference type="InterPro" id="IPR040982">
    <property type="entry name" value="DNA_pol3_finger"/>
</dbReference>
<dbReference type="SMART" id="SM00481">
    <property type="entry name" value="POLIIIAc"/>
    <property type="match status" value="1"/>
</dbReference>
<dbReference type="InterPro" id="IPR048472">
    <property type="entry name" value="DNA_pol_IIIA_C"/>
</dbReference>
<dbReference type="Gene3D" id="1.10.10.1600">
    <property type="entry name" value="Bacterial DNA polymerase III alpha subunit, thumb domain"/>
    <property type="match status" value="1"/>
</dbReference>
<comment type="catalytic activity">
    <reaction evidence="8">
        <text>DNA(n) + a 2'-deoxyribonucleoside 5'-triphosphate = DNA(n+1) + diphosphate</text>
        <dbReference type="Rhea" id="RHEA:22508"/>
        <dbReference type="Rhea" id="RHEA-COMP:17339"/>
        <dbReference type="Rhea" id="RHEA-COMP:17340"/>
        <dbReference type="ChEBI" id="CHEBI:33019"/>
        <dbReference type="ChEBI" id="CHEBI:61560"/>
        <dbReference type="ChEBI" id="CHEBI:173112"/>
        <dbReference type="EC" id="2.7.7.7"/>
    </reaction>
</comment>
<evidence type="ECO:0000256" key="6">
    <source>
        <dbReference type="ARBA" id="ARBA00022705"/>
    </source>
</evidence>
<dbReference type="CDD" id="cd04485">
    <property type="entry name" value="DnaE_OBF"/>
    <property type="match status" value="1"/>
</dbReference>
<comment type="caution">
    <text evidence="10">The sequence shown here is derived from an EMBL/GenBank/DDBJ whole genome shotgun (WGS) entry which is preliminary data.</text>
</comment>
<dbReference type="NCBIfam" id="NF004226">
    <property type="entry name" value="PRK05673.1"/>
    <property type="match status" value="1"/>
</dbReference>
<evidence type="ECO:0000259" key="9">
    <source>
        <dbReference type="SMART" id="SM00481"/>
    </source>
</evidence>
<evidence type="ECO:0000313" key="10">
    <source>
        <dbReference type="EMBL" id="PIQ86034.1"/>
    </source>
</evidence>
<dbReference type="Gene3D" id="3.20.20.140">
    <property type="entry name" value="Metal-dependent hydrolases"/>
    <property type="match status" value="1"/>
</dbReference>
<gene>
    <name evidence="10" type="ORF">COV74_06270</name>
</gene>
<evidence type="ECO:0000256" key="2">
    <source>
        <dbReference type="ARBA" id="ARBA00012417"/>
    </source>
</evidence>
<keyword evidence="4" id="KW-0808">Transferase</keyword>
<dbReference type="Pfam" id="PF17657">
    <property type="entry name" value="DNA_pol3_finger"/>
    <property type="match status" value="1"/>
</dbReference>
<dbReference type="InterPro" id="IPR004365">
    <property type="entry name" value="NA-bd_OB_tRNA"/>
</dbReference>
<dbReference type="InterPro" id="IPR004805">
    <property type="entry name" value="DnaE2/DnaE/PolC"/>
</dbReference>
<proteinExistence type="predicted"/>
<feature type="domain" description="Polymerase/histidinol phosphatase N-terminal" evidence="9">
    <location>
        <begin position="8"/>
        <end position="75"/>
    </location>
</feature>
<dbReference type="GO" id="GO:0003887">
    <property type="term" value="F:DNA-directed DNA polymerase activity"/>
    <property type="evidence" value="ECO:0007669"/>
    <property type="project" value="UniProtKB-KW"/>
</dbReference>
<dbReference type="NCBIfam" id="TIGR00594">
    <property type="entry name" value="polc"/>
    <property type="match status" value="1"/>
</dbReference>
<name>A0A2H0LQS7_9BACT</name>
<dbReference type="SUPFAM" id="SSF89550">
    <property type="entry name" value="PHP domain-like"/>
    <property type="match status" value="1"/>
</dbReference>